<gene>
    <name evidence="1" type="ORF">VF08_32655</name>
</gene>
<name>A0A9Q5Z5W8_NOSLI</name>
<evidence type="ECO:0000313" key="2">
    <source>
        <dbReference type="Proteomes" id="UP000222310"/>
    </source>
</evidence>
<dbReference type="EMBL" id="LAHD01000151">
    <property type="protein sequence ID" value="PHJ95068.1"/>
    <property type="molecule type" value="Genomic_DNA"/>
</dbReference>
<dbReference type="AlphaFoldDB" id="A0A9Q5Z5W8"/>
<proteinExistence type="predicted"/>
<accession>A0A9Q5Z5W8</accession>
<sequence>MSAYTPDEYTPCLHTPHYNQRTFFHNQRSLTNKISKWGDKYTEVGCATWCDMARHFLGVSATYKNQRDRSLTTPLGAGTVRHWSLGIGHWALVIGHGVGCGGLSRVPKL</sequence>
<protein>
    <submittedName>
        <fullName evidence="1">Uncharacterized protein</fullName>
    </submittedName>
</protein>
<comment type="caution">
    <text evidence="1">The sequence shown here is derived from an EMBL/GenBank/DDBJ whole genome shotgun (WGS) entry which is preliminary data.</text>
</comment>
<organism evidence="1 2">
    <name type="scientific">Nostoc linckia z8</name>
    <dbReference type="NCBI Taxonomy" id="1628746"/>
    <lineage>
        <taxon>Bacteria</taxon>
        <taxon>Bacillati</taxon>
        <taxon>Cyanobacteriota</taxon>
        <taxon>Cyanophyceae</taxon>
        <taxon>Nostocales</taxon>
        <taxon>Nostocaceae</taxon>
        <taxon>Nostoc</taxon>
    </lineage>
</organism>
<evidence type="ECO:0000313" key="1">
    <source>
        <dbReference type="EMBL" id="PHJ95068.1"/>
    </source>
</evidence>
<reference evidence="1 2" key="1">
    <citation type="submission" date="2015-02" db="EMBL/GenBank/DDBJ databases">
        <title>Nostoc linckia genome annotation.</title>
        <authorList>
            <person name="Zhou Z."/>
        </authorList>
    </citation>
    <scope>NUCLEOTIDE SEQUENCE [LARGE SCALE GENOMIC DNA]</scope>
    <source>
        <strain evidence="2">z8</strain>
    </source>
</reference>
<dbReference type="Proteomes" id="UP000222310">
    <property type="component" value="Unassembled WGS sequence"/>
</dbReference>